<dbReference type="STRING" id="1802399.A3E39_02690"/>
<protein>
    <submittedName>
        <fullName evidence="1">Uncharacterized protein</fullName>
    </submittedName>
</protein>
<dbReference type="Proteomes" id="UP000176603">
    <property type="component" value="Unassembled WGS sequence"/>
</dbReference>
<comment type="caution">
    <text evidence="1">The sequence shown here is derived from an EMBL/GenBank/DDBJ whole genome shotgun (WGS) entry which is preliminary data.</text>
</comment>
<dbReference type="EMBL" id="MGEH01000032">
    <property type="protein sequence ID" value="OGL78385.1"/>
    <property type="molecule type" value="Genomic_DNA"/>
</dbReference>
<accession>A0A1F7UJG1</accession>
<sequence>MDLDRLRRDRPDLFLASDERELVAGFEEPPDEIREAFLDAIPKLILIYNKKRDAFRRKDEKLWKEVIHEEADLIGSGM</sequence>
<dbReference type="AlphaFoldDB" id="A0A1F7UJG1"/>
<evidence type="ECO:0000313" key="2">
    <source>
        <dbReference type="Proteomes" id="UP000176603"/>
    </source>
</evidence>
<gene>
    <name evidence="1" type="ORF">A3E39_02690</name>
</gene>
<reference evidence="1 2" key="1">
    <citation type="journal article" date="2016" name="Nat. Commun.">
        <title>Thousands of microbial genomes shed light on interconnected biogeochemical processes in an aquifer system.</title>
        <authorList>
            <person name="Anantharaman K."/>
            <person name="Brown C.T."/>
            <person name="Hug L.A."/>
            <person name="Sharon I."/>
            <person name="Castelle C.J."/>
            <person name="Probst A.J."/>
            <person name="Thomas B.C."/>
            <person name="Singh A."/>
            <person name="Wilkins M.J."/>
            <person name="Karaoz U."/>
            <person name="Brodie E.L."/>
            <person name="Williams K.H."/>
            <person name="Hubbard S.S."/>
            <person name="Banfield J.F."/>
        </authorList>
    </citation>
    <scope>NUCLEOTIDE SEQUENCE [LARGE SCALE GENOMIC DNA]</scope>
</reference>
<name>A0A1F7UJG1_9BACT</name>
<evidence type="ECO:0000313" key="1">
    <source>
        <dbReference type="EMBL" id="OGL78385.1"/>
    </source>
</evidence>
<proteinExistence type="predicted"/>
<organism evidence="1 2">
    <name type="scientific">Candidatus Uhrbacteria bacterium RIFCSPHIGHO2_12_FULL_60_25</name>
    <dbReference type="NCBI Taxonomy" id="1802399"/>
    <lineage>
        <taxon>Bacteria</taxon>
        <taxon>Candidatus Uhriibacteriota</taxon>
    </lineage>
</organism>